<dbReference type="EMBL" id="BBJM01000041">
    <property type="protein sequence ID" value="GAK48602.1"/>
    <property type="molecule type" value="Genomic_DNA"/>
</dbReference>
<dbReference type="eggNOG" id="ENOG5030BD7">
    <property type="taxonomic scope" value="Bacteria"/>
</dbReference>
<sequence length="69" mass="7417">MEKTWKRTGLTMVMKDENGTTRHSFSNAVQAPAEADIEAFGEILGTLTGKKFDSAVITTADDVVTSPAK</sequence>
<protein>
    <recommendedName>
        <fullName evidence="3">DUF1659 domain-containing protein</fullName>
    </recommendedName>
</protein>
<dbReference type="RefSeq" id="WP_034529428.1">
    <property type="nucleotide sequence ID" value="NZ_BBAZ01000057.1"/>
</dbReference>
<dbReference type="OrthoDB" id="2321883at2"/>
<reference evidence="1" key="1">
    <citation type="journal article" date="2014" name="Genome Announc.">
        <title>Draft Genome Sequence of Lactobacillus oryzae Strain SG293T.</title>
        <authorList>
            <person name="Tanizawa Y."/>
            <person name="Fujisawa T."/>
            <person name="Mochizuki T."/>
            <person name="Kaminuma E."/>
            <person name="Nakamura Y."/>
            <person name="Tohno M."/>
        </authorList>
    </citation>
    <scope>NUCLEOTIDE SEQUENCE [LARGE SCALE GENOMIC DNA]</scope>
    <source>
        <strain evidence="1">SG293</strain>
    </source>
</reference>
<dbReference type="Proteomes" id="UP000028700">
    <property type="component" value="Unassembled WGS sequence"/>
</dbReference>
<name>A0A081BKN4_9LACO</name>
<evidence type="ECO:0000313" key="2">
    <source>
        <dbReference type="Proteomes" id="UP000028700"/>
    </source>
</evidence>
<accession>A0A081BKN4</accession>
<evidence type="ECO:0000313" key="1">
    <source>
        <dbReference type="EMBL" id="GAK48602.1"/>
    </source>
</evidence>
<comment type="caution">
    <text evidence="1">The sequence shown here is derived from an EMBL/GenBank/DDBJ whole genome shotgun (WGS) entry which is preliminary data.</text>
</comment>
<dbReference type="STRING" id="1291743.LOSG293_410020"/>
<evidence type="ECO:0008006" key="3">
    <source>
        <dbReference type="Google" id="ProtNLM"/>
    </source>
</evidence>
<proteinExistence type="predicted"/>
<keyword evidence="2" id="KW-1185">Reference proteome</keyword>
<dbReference type="AlphaFoldDB" id="A0A081BKN4"/>
<gene>
    <name evidence="1" type="ORF">LOSG293_410020</name>
</gene>
<organism evidence="1 2">
    <name type="scientific">Secundilactobacillus oryzae JCM 18671</name>
    <dbReference type="NCBI Taxonomy" id="1291743"/>
    <lineage>
        <taxon>Bacteria</taxon>
        <taxon>Bacillati</taxon>
        <taxon>Bacillota</taxon>
        <taxon>Bacilli</taxon>
        <taxon>Lactobacillales</taxon>
        <taxon>Lactobacillaceae</taxon>
        <taxon>Secundilactobacillus</taxon>
    </lineage>
</organism>